<evidence type="ECO:0000313" key="2">
    <source>
        <dbReference type="Proteomes" id="UP000214596"/>
    </source>
</evidence>
<proteinExistence type="predicted"/>
<reference evidence="1 2" key="1">
    <citation type="journal article" date="2017" name="Appl. Environ. Microbiol.">
        <title>Parallel evolution of two clades of a major Atlantic endemic Vibrio parahaemolyticus pathogen lineage by independent acquisition of related pathogenicity islands.</title>
        <authorList>
            <person name="Xu F."/>
            <person name="Gonzalez-Escalona N."/>
            <person name="Drees K.P."/>
            <person name="Sebra R.P."/>
            <person name="Cooper V.S."/>
            <person name="Jones S.H."/>
            <person name="Whistler C.A."/>
        </authorList>
    </citation>
    <scope>NUCLEOTIDE SEQUENCE [LARGE SCALE GENOMIC DNA]</scope>
    <source>
        <strain evidence="1 2">MAVP-3</strain>
    </source>
</reference>
<organism evidence="1 2">
    <name type="scientific">Vibrio parahaemolyticus</name>
    <dbReference type="NCBI Taxonomy" id="670"/>
    <lineage>
        <taxon>Bacteria</taxon>
        <taxon>Pseudomonadati</taxon>
        <taxon>Pseudomonadota</taxon>
        <taxon>Gammaproteobacteria</taxon>
        <taxon>Vibrionales</taxon>
        <taxon>Vibrionaceae</taxon>
        <taxon>Vibrio</taxon>
    </lineage>
</organism>
<evidence type="ECO:0000313" key="1">
    <source>
        <dbReference type="EMBL" id="OXE33711.1"/>
    </source>
</evidence>
<sequence>MVGRGAANGVFALINVNVFLFIIRLRCFNDIFNTNKSTWRVMFRWAYHGILSHIRMNRGNQTFCG</sequence>
<accession>A0A227JF70</accession>
<protein>
    <submittedName>
        <fullName evidence="1">Uncharacterized protein</fullName>
    </submittedName>
</protein>
<dbReference type="EMBL" id="NIXT01000227">
    <property type="protein sequence ID" value="OXE33711.1"/>
    <property type="molecule type" value="Genomic_DNA"/>
</dbReference>
<dbReference type="Proteomes" id="UP000214596">
    <property type="component" value="Unassembled WGS sequence"/>
</dbReference>
<name>A0A227JF70_VIBPH</name>
<gene>
    <name evidence="1" type="ORF">CA163_06120</name>
</gene>
<dbReference type="AlphaFoldDB" id="A0A227JF70"/>
<comment type="caution">
    <text evidence="1">The sequence shown here is derived from an EMBL/GenBank/DDBJ whole genome shotgun (WGS) entry which is preliminary data.</text>
</comment>